<dbReference type="GO" id="GO:0006099">
    <property type="term" value="P:tricarboxylic acid cycle"/>
    <property type="evidence" value="ECO:0007669"/>
    <property type="project" value="InterPro"/>
</dbReference>
<comment type="similarity">
    <text evidence="3">Belongs to the cytochrome b560 family.</text>
</comment>
<dbReference type="OrthoDB" id="9799441at2"/>
<sequence length="129" mass="14489">MPEKKQRPLSPHASIYRPPAAMMTSIMHRISACAMSFVGAPMLVWWLWSLSEGPGTYQQFTRFASSWLGTFILFGLSWCFFQHLASGVRHLIMDIGAGYELKTAQRSALATFAISIVLTLAFWMALTLK</sequence>
<dbReference type="InterPro" id="IPR014314">
    <property type="entry name" value="Succ_DH_cytb556"/>
</dbReference>
<evidence type="ECO:0000256" key="5">
    <source>
        <dbReference type="ARBA" id="ARBA00022617"/>
    </source>
</evidence>
<dbReference type="RefSeq" id="WP_037456857.1">
    <property type="nucleotide sequence ID" value="NZ_JFHR01000081.1"/>
</dbReference>
<comment type="subcellular location">
    <subcellularLocation>
        <location evidence="2">Membrane</location>
        <topology evidence="2">Multi-pass membrane protein</topology>
    </subcellularLocation>
</comment>
<evidence type="ECO:0000256" key="10">
    <source>
        <dbReference type="ARBA" id="ARBA00023136"/>
    </source>
</evidence>
<feature type="binding site" description="axial binding residue" evidence="12">
    <location>
        <position position="83"/>
    </location>
    <ligand>
        <name>heme</name>
        <dbReference type="ChEBI" id="CHEBI:30413"/>
        <note>ligand shared with second transmembrane subunit</note>
    </ligand>
    <ligandPart>
        <name>Fe</name>
        <dbReference type="ChEBI" id="CHEBI:18248"/>
    </ligandPart>
</feature>
<feature type="transmembrane region" description="Helical" evidence="13">
    <location>
        <begin position="68"/>
        <end position="88"/>
    </location>
</feature>
<dbReference type="PROSITE" id="PS01001">
    <property type="entry name" value="SDH_CYT_2"/>
    <property type="match status" value="1"/>
</dbReference>
<dbReference type="InterPro" id="IPR018495">
    <property type="entry name" value="Succ_DH_cyt_bsu_CS"/>
</dbReference>
<feature type="transmembrane region" description="Helical" evidence="13">
    <location>
        <begin position="26"/>
        <end position="48"/>
    </location>
</feature>
<evidence type="ECO:0000256" key="12">
    <source>
        <dbReference type="PIRSR" id="PIRSR000178-1"/>
    </source>
</evidence>
<keyword evidence="5 12" id="KW-0349">Heme</keyword>
<evidence type="ECO:0000256" key="1">
    <source>
        <dbReference type="ARBA" id="ARBA00004050"/>
    </source>
</evidence>
<dbReference type="eggNOG" id="COG2009">
    <property type="taxonomic scope" value="Bacteria"/>
</dbReference>
<keyword evidence="9 12" id="KW-0408">Iron</keyword>
<accession>A0A081R8G7</accession>
<evidence type="ECO:0000256" key="13">
    <source>
        <dbReference type="SAM" id="Phobius"/>
    </source>
</evidence>
<dbReference type="CDD" id="cd03499">
    <property type="entry name" value="SQR_TypeC_SdhC"/>
    <property type="match status" value="1"/>
</dbReference>
<comment type="caution">
    <text evidence="14">The sequence shown here is derived from an EMBL/GenBank/DDBJ whole genome shotgun (WGS) entry which is preliminary data.</text>
</comment>
<dbReference type="GO" id="GO:0046872">
    <property type="term" value="F:metal ion binding"/>
    <property type="evidence" value="ECO:0007669"/>
    <property type="project" value="UniProtKB-KW"/>
</dbReference>
<evidence type="ECO:0000313" key="14">
    <source>
        <dbReference type="EMBL" id="KEQ51490.1"/>
    </source>
</evidence>
<proteinExistence type="inferred from homology"/>
<dbReference type="PANTHER" id="PTHR10978">
    <property type="entry name" value="SUCCINATE DEHYDROGENASE CYTOCHROME B560 SUBUNIT"/>
    <property type="match status" value="1"/>
</dbReference>
<keyword evidence="10 13" id="KW-0472">Membrane</keyword>
<evidence type="ECO:0000256" key="6">
    <source>
        <dbReference type="ARBA" id="ARBA00022692"/>
    </source>
</evidence>
<evidence type="ECO:0000256" key="11">
    <source>
        <dbReference type="ARBA" id="ARBA00025912"/>
    </source>
</evidence>
<dbReference type="InterPro" id="IPR000701">
    <property type="entry name" value="SuccDH_FuR_B_TM-su"/>
</dbReference>
<dbReference type="GO" id="GO:0016020">
    <property type="term" value="C:membrane"/>
    <property type="evidence" value="ECO:0007669"/>
    <property type="project" value="UniProtKB-SubCell"/>
</dbReference>
<dbReference type="AlphaFoldDB" id="A0A081R8G7"/>
<gene>
    <name evidence="14" type="ORF">BV95_04240</name>
</gene>
<dbReference type="PIRSF" id="PIRSF000178">
    <property type="entry name" value="SDH_cyt_b560"/>
    <property type="match status" value="1"/>
</dbReference>
<comment type="cofactor">
    <cofactor evidence="12">
        <name>heme</name>
        <dbReference type="ChEBI" id="CHEBI:30413"/>
    </cofactor>
    <text evidence="12">The heme is bound between the two transmembrane subunits.</text>
</comment>
<evidence type="ECO:0000256" key="7">
    <source>
        <dbReference type="ARBA" id="ARBA00022723"/>
    </source>
</evidence>
<dbReference type="Pfam" id="PF01127">
    <property type="entry name" value="Sdh_cyt"/>
    <property type="match status" value="1"/>
</dbReference>
<evidence type="ECO:0000256" key="3">
    <source>
        <dbReference type="ARBA" id="ARBA00007244"/>
    </source>
</evidence>
<keyword evidence="7 12" id="KW-0479">Metal-binding</keyword>
<reference evidence="14 15" key="1">
    <citation type="submission" date="2014-02" db="EMBL/GenBank/DDBJ databases">
        <title>Whole genome sequence of Sphingobium chlorophenolicum NBRC 16172.</title>
        <authorList>
            <person name="Gan H.M."/>
            <person name="Gan H.Y."/>
            <person name="Chew T.H."/>
            <person name="Savka M.A."/>
        </authorList>
    </citation>
    <scope>NUCLEOTIDE SEQUENCE [LARGE SCALE GENOMIC DNA]</scope>
    <source>
        <strain evidence="14 15">NBRC 16172</strain>
    </source>
</reference>
<dbReference type="SUPFAM" id="SSF81343">
    <property type="entry name" value="Fumarate reductase respiratory complex transmembrane subunits"/>
    <property type="match status" value="1"/>
</dbReference>
<protein>
    <recommendedName>
        <fullName evidence="4">Succinate dehydrogenase cytochrome b556 subunit</fullName>
    </recommendedName>
</protein>
<evidence type="ECO:0000256" key="8">
    <source>
        <dbReference type="ARBA" id="ARBA00022989"/>
    </source>
</evidence>
<evidence type="ECO:0000256" key="9">
    <source>
        <dbReference type="ARBA" id="ARBA00023004"/>
    </source>
</evidence>
<comment type="subunit">
    <text evidence="11">Part of an enzyme complex containing four subunits: a flavoprotein, an iron-sulfur protein, plus two membrane-anchoring proteins, SdhC and SdhD. The complex can form homotrimers.</text>
</comment>
<dbReference type="EMBL" id="JFHR01000081">
    <property type="protein sequence ID" value="KEQ51490.1"/>
    <property type="molecule type" value="Genomic_DNA"/>
</dbReference>
<evidence type="ECO:0000256" key="4">
    <source>
        <dbReference type="ARBA" id="ARBA00020076"/>
    </source>
</evidence>
<feature type="transmembrane region" description="Helical" evidence="13">
    <location>
        <begin position="108"/>
        <end position="126"/>
    </location>
</feature>
<dbReference type="NCBIfam" id="TIGR02970">
    <property type="entry name" value="succ_dehyd_cytB"/>
    <property type="match status" value="1"/>
</dbReference>
<dbReference type="Proteomes" id="UP000028411">
    <property type="component" value="Unassembled WGS sequence"/>
</dbReference>
<dbReference type="InterPro" id="IPR034804">
    <property type="entry name" value="SQR/QFR_C/D"/>
</dbReference>
<dbReference type="GO" id="GO:0009055">
    <property type="term" value="F:electron transfer activity"/>
    <property type="evidence" value="ECO:0007669"/>
    <property type="project" value="InterPro"/>
</dbReference>
<comment type="function">
    <text evidence="1">Membrane-anchoring subunit of succinate dehydrogenase (SDH).</text>
</comment>
<keyword evidence="8 13" id="KW-1133">Transmembrane helix</keyword>
<dbReference type="PANTHER" id="PTHR10978:SF5">
    <property type="entry name" value="SUCCINATE DEHYDROGENASE CYTOCHROME B560 SUBUNIT, MITOCHONDRIAL"/>
    <property type="match status" value="1"/>
</dbReference>
<dbReference type="Gene3D" id="1.20.1300.10">
    <property type="entry name" value="Fumarate reductase/succinate dehydrogenase, transmembrane subunit"/>
    <property type="match status" value="1"/>
</dbReference>
<evidence type="ECO:0000313" key="15">
    <source>
        <dbReference type="Proteomes" id="UP000028411"/>
    </source>
</evidence>
<dbReference type="PATRIC" id="fig|46429.4.peg.4227"/>
<organism evidence="14 15">
    <name type="scientific">Sphingobium chlorophenolicum</name>
    <dbReference type="NCBI Taxonomy" id="46429"/>
    <lineage>
        <taxon>Bacteria</taxon>
        <taxon>Pseudomonadati</taxon>
        <taxon>Pseudomonadota</taxon>
        <taxon>Alphaproteobacteria</taxon>
        <taxon>Sphingomonadales</taxon>
        <taxon>Sphingomonadaceae</taxon>
        <taxon>Sphingobium</taxon>
    </lineage>
</organism>
<evidence type="ECO:0000256" key="2">
    <source>
        <dbReference type="ARBA" id="ARBA00004141"/>
    </source>
</evidence>
<name>A0A081R8G7_SPHCR</name>
<keyword evidence="6 13" id="KW-0812">Transmembrane</keyword>